<name>A0A1T4T9P8_9BACT</name>
<organism evidence="3 4">
    <name type="scientific">Chitinophaga eiseniae</name>
    <dbReference type="NCBI Taxonomy" id="634771"/>
    <lineage>
        <taxon>Bacteria</taxon>
        <taxon>Pseudomonadati</taxon>
        <taxon>Bacteroidota</taxon>
        <taxon>Chitinophagia</taxon>
        <taxon>Chitinophagales</taxon>
        <taxon>Chitinophagaceae</taxon>
        <taxon>Chitinophaga</taxon>
    </lineage>
</organism>
<evidence type="ECO:0008006" key="5">
    <source>
        <dbReference type="Google" id="ProtNLM"/>
    </source>
</evidence>
<dbReference type="Proteomes" id="UP000190367">
    <property type="component" value="Unassembled WGS sequence"/>
</dbReference>
<evidence type="ECO:0000256" key="2">
    <source>
        <dbReference type="ARBA" id="ARBA00022801"/>
    </source>
</evidence>
<protein>
    <recommendedName>
        <fullName evidence="5">Esterase</fullName>
    </recommendedName>
</protein>
<dbReference type="SUPFAM" id="SSF53474">
    <property type="entry name" value="alpha/beta-Hydrolases"/>
    <property type="match status" value="1"/>
</dbReference>
<dbReference type="InterPro" id="IPR052558">
    <property type="entry name" value="Siderophore_Hydrolase_D"/>
</dbReference>
<dbReference type="PANTHER" id="PTHR40841:SF2">
    <property type="entry name" value="SIDEROPHORE-DEGRADING ESTERASE (EUROFUNG)"/>
    <property type="match status" value="1"/>
</dbReference>
<keyword evidence="2" id="KW-0378">Hydrolase</keyword>
<dbReference type="Gene3D" id="3.40.50.1820">
    <property type="entry name" value="alpha/beta hydrolase"/>
    <property type="match status" value="1"/>
</dbReference>
<dbReference type="GO" id="GO:0016788">
    <property type="term" value="F:hydrolase activity, acting on ester bonds"/>
    <property type="evidence" value="ECO:0007669"/>
    <property type="project" value="TreeGrafter"/>
</dbReference>
<evidence type="ECO:0000256" key="1">
    <source>
        <dbReference type="ARBA" id="ARBA00005622"/>
    </source>
</evidence>
<sequence>METATSTMNFFSKSVSDSFSIFISLPEDYTKDKKYPSIYILDANLYFDIYSAILKKYSEVGLLSSAILIGIGYKDFSIMDSLRNRDYTYPAAIPEYEMTTSGKADKFLSFIYNELVPNIDTNYNIDKDKRILMGHSLGGYFTLYALQQQLFSGKNLFQGFIAASPSIHYNHYYILREFEKVKQYNGNKISLYTTFGGLENDESNKDSTTLKIDEALLSLRNSLKSKGNIAFNGEVYSNLEHMDTPLPTFVKGLQWTFR</sequence>
<dbReference type="AlphaFoldDB" id="A0A1T4T9P8"/>
<gene>
    <name evidence="3" type="ORF">SAMN04488128_104184</name>
</gene>
<keyword evidence="4" id="KW-1185">Reference proteome</keyword>
<dbReference type="Pfam" id="PF00756">
    <property type="entry name" value="Esterase"/>
    <property type="match status" value="1"/>
</dbReference>
<dbReference type="PANTHER" id="PTHR40841">
    <property type="entry name" value="SIDEROPHORE TRIACETYLFUSARININE C ESTERASE"/>
    <property type="match status" value="1"/>
</dbReference>
<reference evidence="4" key="1">
    <citation type="submission" date="2017-02" db="EMBL/GenBank/DDBJ databases">
        <authorList>
            <person name="Varghese N."/>
            <person name="Submissions S."/>
        </authorList>
    </citation>
    <scope>NUCLEOTIDE SEQUENCE [LARGE SCALE GENOMIC DNA]</scope>
    <source>
        <strain evidence="4">DSM 22224</strain>
    </source>
</reference>
<evidence type="ECO:0000313" key="3">
    <source>
        <dbReference type="EMBL" id="SKA36878.1"/>
    </source>
</evidence>
<dbReference type="InterPro" id="IPR000801">
    <property type="entry name" value="Esterase-like"/>
</dbReference>
<accession>A0A1T4T9P8</accession>
<dbReference type="InterPro" id="IPR029058">
    <property type="entry name" value="AB_hydrolase_fold"/>
</dbReference>
<proteinExistence type="inferred from homology"/>
<dbReference type="EMBL" id="FUWZ01000004">
    <property type="protein sequence ID" value="SKA36878.1"/>
    <property type="molecule type" value="Genomic_DNA"/>
</dbReference>
<evidence type="ECO:0000313" key="4">
    <source>
        <dbReference type="Proteomes" id="UP000190367"/>
    </source>
</evidence>
<comment type="similarity">
    <text evidence="1">Belongs to the esterase D family.</text>
</comment>
<dbReference type="STRING" id="634771.SAMN04488128_104184"/>